<dbReference type="EMBL" id="WMIA01000010">
    <property type="protein sequence ID" value="MTF39170.1"/>
    <property type="molecule type" value="Genomic_DNA"/>
</dbReference>
<comment type="caution">
    <text evidence="2">The sequence shown here is derived from an EMBL/GenBank/DDBJ whole genome shotgun (WGS) entry which is preliminary data.</text>
</comment>
<sequence>MARRKTKATTGLSNPKSKVNLTITPEAKSALDVITKEMGLTRSALFEGLLNGSISLSSQNSEKNIDISFNEDKSDGETISQINILEGENVDNQEEKMDSISEDLEDYKHKISVLEKEIKAQEEKNNSLEQELVKKSSEIQSLGEQVKNLSTVEKAENNHNFEAKVTELKKIIDEKNSAIASLEEKISHLEQEIKQSKESDDLSVQQDLVEQLKSQIESKNRQIHDLEQAKNNAISSTRNSYDRGIQNHLTLTNEKQKTIIEHLEKRIAELESFASIGEQFLNKWRSKAY</sequence>
<dbReference type="Proteomes" id="UP000437131">
    <property type="component" value="Unassembled WGS sequence"/>
</dbReference>
<feature type="coiled-coil region" evidence="1">
    <location>
        <begin position="90"/>
        <end position="273"/>
    </location>
</feature>
<keyword evidence="1" id="KW-0175">Coiled coil</keyword>
<organism evidence="2 3">
    <name type="scientific">Cyanobacterium aponinum 0216</name>
    <dbReference type="NCBI Taxonomy" id="2676140"/>
    <lineage>
        <taxon>Bacteria</taxon>
        <taxon>Bacillati</taxon>
        <taxon>Cyanobacteriota</taxon>
        <taxon>Cyanophyceae</taxon>
        <taxon>Oscillatoriophycideae</taxon>
        <taxon>Chroococcales</taxon>
        <taxon>Geminocystaceae</taxon>
        <taxon>Cyanobacterium</taxon>
    </lineage>
</organism>
<accession>A0A844GT38</accession>
<reference evidence="2 3" key="1">
    <citation type="submission" date="2019-11" db="EMBL/GenBank/DDBJ databases">
        <title>Isolation of a new High Light Tolerant Cyanobacteria.</title>
        <authorList>
            <person name="Dobson Z."/>
            <person name="Vaughn N."/>
            <person name="Vaughn M."/>
            <person name="Fromme P."/>
            <person name="Mazor Y."/>
        </authorList>
    </citation>
    <scope>NUCLEOTIDE SEQUENCE [LARGE SCALE GENOMIC DNA]</scope>
    <source>
        <strain evidence="2 3">0216</strain>
    </source>
</reference>
<dbReference type="RefSeq" id="WP_099436379.1">
    <property type="nucleotide sequence ID" value="NZ_WMIA01000010.1"/>
</dbReference>
<evidence type="ECO:0000256" key="1">
    <source>
        <dbReference type="SAM" id="Coils"/>
    </source>
</evidence>
<name>A0A844GT38_9CHRO</name>
<proteinExistence type="predicted"/>
<evidence type="ECO:0000313" key="3">
    <source>
        <dbReference type="Proteomes" id="UP000437131"/>
    </source>
</evidence>
<protein>
    <submittedName>
        <fullName evidence="2">Uncharacterized protein</fullName>
    </submittedName>
</protein>
<gene>
    <name evidence="2" type="ORF">GGC33_09540</name>
</gene>
<dbReference type="AlphaFoldDB" id="A0A844GT38"/>
<evidence type="ECO:0000313" key="2">
    <source>
        <dbReference type="EMBL" id="MTF39170.1"/>
    </source>
</evidence>